<organism evidence="1">
    <name type="scientific">hydrothermal vent metagenome</name>
    <dbReference type="NCBI Taxonomy" id="652676"/>
    <lineage>
        <taxon>unclassified sequences</taxon>
        <taxon>metagenomes</taxon>
        <taxon>ecological metagenomes</taxon>
    </lineage>
</organism>
<protein>
    <submittedName>
        <fullName evidence="1">CRISPR-associated protein, Csh2 family</fullName>
    </submittedName>
</protein>
<dbReference type="Pfam" id="PF05107">
    <property type="entry name" value="Cas_Cas7"/>
    <property type="match status" value="1"/>
</dbReference>
<dbReference type="EMBL" id="FPHG01000008">
    <property type="protein sequence ID" value="SFV51124.1"/>
    <property type="molecule type" value="Genomic_DNA"/>
</dbReference>
<dbReference type="GO" id="GO:0043571">
    <property type="term" value="P:maintenance of CRISPR repeat elements"/>
    <property type="evidence" value="ECO:0007669"/>
    <property type="project" value="InterPro"/>
</dbReference>
<reference evidence="1" key="1">
    <citation type="submission" date="2016-10" db="EMBL/GenBank/DDBJ databases">
        <authorList>
            <person name="de Groot N.N."/>
        </authorList>
    </citation>
    <scope>NUCLEOTIDE SEQUENCE</scope>
</reference>
<accession>A0A1W1BC57</accession>
<name>A0A1W1BC57_9ZZZZ</name>
<gene>
    <name evidence="1" type="ORF">MNB_SV-9-324</name>
</gene>
<sequence length="384" mass="44172">MKNRFNNRIFGAVLVKSTVANYNADFTGSPRTLPNGVVYATDKALKYAIRNYFKLNNDNKIFYTTRYKKENMQPLDIDETYIELFGAYPSLEEVKKKAKEKNDKYFPRIKDEVDKFIEENEGYVIAQSINNNYLLKKEIDDKVNFHIIGHKPDDIKRVPILQNLFKALDIRLFGATFASKEGNISIHGNSQITHGLNIYAQNNIFTEDIVSPFRNSNEKSGDSQQTTIGNQTVLEEGHYLHNFTINPKNSEELIKLIDNHGYLTNDDITQFKEAINRGASYLDSASKIGVENEFSIFVILNDDEKIQLPSFTTLIQVTEQEESFKRKLDLLEVKNLLEDVADKVKSVEIYIDVTKLDYDDNIFDIKNVSVKSIISDKELKKCQK</sequence>
<proteinExistence type="predicted"/>
<dbReference type="InterPro" id="IPR006482">
    <property type="entry name" value="Cas7_Csh2/Csh2"/>
</dbReference>
<evidence type="ECO:0000313" key="1">
    <source>
        <dbReference type="EMBL" id="SFV51124.1"/>
    </source>
</evidence>
<dbReference type="AlphaFoldDB" id="A0A1W1BC57"/>